<sequence length="427" mass="46664">MSHDKPRWSPRTIAVDLTPVLPGGENGGARIFVLELVRRLSELAPSTRFVLLTQAASHDGLAELDRSNVERRLVVGDLVGNGLRPRLLALAGRLLPRLPAWPRSLLSRLGYGLNRLLKRAGTGGLLGDLGAELLFCPFTAPTYWEPGVPVVSVLYDLQYRAYPEFFAAEDVANREATFRDACRRATLLVAISEYARASTIAAADLDPVRVLTIPLRLARRLVVEPCSRAGVFDRFGLEAEGYLLYPANFWPHKNHVRLFEAFAMAREMGLPNDLKLVCTGAPGARLDAIQESVVGFGVADRVCFPGYVSDEALAELMSRATGLIFPSLYEGFGLPVIEAMSLGVPVACSDRTALPEVVGDAALLFDPTEPSAIARSILVLTSDHERRASLVEAGYVRARAYADTRRMADAYWKVFREALSLDDASGR</sequence>
<evidence type="ECO:0000313" key="4">
    <source>
        <dbReference type="Proteomes" id="UP000004200"/>
    </source>
</evidence>
<dbReference type="eggNOG" id="COG0438">
    <property type="taxonomic scope" value="Bacteria"/>
</dbReference>
<keyword evidence="4" id="KW-1185">Reference proteome</keyword>
<keyword evidence="1 3" id="KW-0808">Transferase</keyword>
<dbReference type="AlphaFoldDB" id="G2E1N4"/>
<dbReference type="CDD" id="cd03809">
    <property type="entry name" value="GT4_MtfB-like"/>
    <property type="match status" value="1"/>
</dbReference>
<evidence type="ECO:0000313" key="3">
    <source>
        <dbReference type="EMBL" id="EGV31092.1"/>
    </source>
</evidence>
<comment type="caution">
    <text evidence="3">The sequence shown here is derived from an EMBL/GenBank/DDBJ whole genome shotgun (WGS) entry which is preliminary data.</text>
</comment>
<evidence type="ECO:0000256" key="1">
    <source>
        <dbReference type="ARBA" id="ARBA00022679"/>
    </source>
</evidence>
<feature type="domain" description="Glycosyl transferase family 1" evidence="2">
    <location>
        <begin position="240"/>
        <end position="395"/>
    </location>
</feature>
<dbReference type="EMBL" id="AFWT01000014">
    <property type="protein sequence ID" value="EGV31092.1"/>
    <property type="molecule type" value="Genomic_DNA"/>
</dbReference>
<dbReference type="PANTHER" id="PTHR46401:SF2">
    <property type="entry name" value="GLYCOSYLTRANSFERASE WBBK-RELATED"/>
    <property type="match status" value="1"/>
</dbReference>
<dbReference type="GO" id="GO:0016757">
    <property type="term" value="F:glycosyltransferase activity"/>
    <property type="evidence" value="ECO:0007669"/>
    <property type="project" value="InterPro"/>
</dbReference>
<reference evidence="3 4" key="1">
    <citation type="submission" date="2011-06" db="EMBL/GenBank/DDBJ databases">
        <title>The draft genome of Thiorhodococcus drewsii AZ1.</title>
        <authorList>
            <consortium name="US DOE Joint Genome Institute (JGI-PGF)"/>
            <person name="Lucas S."/>
            <person name="Han J."/>
            <person name="Lapidus A."/>
            <person name="Cheng J.-F."/>
            <person name="Goodwin L."/>
            <person name="Pitluck S."/>
            <person name="Peters L."/>
            <person name="Land M.L."/>
            <person name="Hauser L."/>
            <person name="Vogl K."/>
            <person name="Liu Z."/>
            <person name="Imhoff J."/>
            <person name="Thiel V."/>
            <person name="Frigaard N.-U."/>
            <person name="Bryant D.A."/>
            <person name="Woyke T.J."/>
        </authorList>
    </citation>
    <scope>NUCLEOTIDE SEQUENCE [LARGE SCALE GENOMIC DNA]</scope>
    <source>
        <strain evidence="3 4">AZ1</strain>
    </source>
</reference>
<name>G2E1N4_9GAMM</name>
<dbReference type="InterPro" id="IPR001296">
    <property type="entry name" value="Glyco_trans_1"/>
</dbReference>
<proteinExistence type="predicted"/>
<gene>
    <name evidence="3" type="ORF">ThidrDRAFT_2197</name>
</gene>
<evidence type="ECO:0000259" key="2">
    <source>
        <dbReference type="Pfam" id="PF00534"/>
    </source>
</evidence>
<protein>
    <submittedName>
        <fullName evidence="3">Glycosyl transferase group 1</fullName>
    </submittedName>
</protein>
<dbReference type="OrthoDB" id="9764577at2"/>
<dbReference type="Pfam" id="PF00534">
    <property type="entry name" value="Glycos_transf_1"/>
    <property type="match status" value="1"/>
</dbReference>
<dbReference type="PANTHER" id="PTHR46401">
    <property type="entry name" value="GLYCOSYLTRANSFERASE WBBK-RELATED"/>
    <property type="match status" value="1"/>
</dbReference>
<dbReference type="Gene3D" id="3.40.50.2000">
    <property type="entry name" value="Glycogen Phosphorylase B"/>
    <property type="match status" value="1"/>
</dbReference>
<dbReference type="STRING" id="765913.ThidrDRAFT_2197"/>
<dbReference type="SUPFAM" id="SSF53756">
    <property type="entry name" value="UDP-Glycosyltransferase/glycogen phosphorylase"/>
    <property type="match status" value="1"/>
</dbReference>
<dbReference type="Proteomes" id="UP000004200">
    <property type="component" value="Unassembled WGS sequence"/>
</dbReference>
<organism evidence="3 4">
    <name type="scientific">Thiorhodococcus drewsii AZ1</name>
    <dbReference type="NCBI Taxonomy" id="765913"/>
    <lineage>
        <taxon>Bacteria</taxon>
        <taxon>Pseudomonadati</taxon>
        <taxon>Pseudomonadota</taxon>
        <taxon>Gammaproteobacteria</taxon>
        <taxon>Chromatiales</taxon>
        <taxon>Chromatiaceae</taxon>
        <taxon>Thiorhodococcus</taxon>
    </lineage>
</organism>
<accession>G2E1N4</accession>